<dbReference type="Proteomes" id="UP000053825">
    <property type="component" value="Unassembled WGS sequence"/>
</dbReference>
<evidence type="ECO:0000313" key="3">
    <source>
        <dbReference type="Proteomes" id="UP000053825"/>
    </source>
</evidence>
<accession>A0A0L7REL0</accession>
<protein>
    <submittedName>
        <fullName evidence="2">Uncharacterized protein</fullName>
    </submittedName>
</protein>
<organism evidence="2 3">
    <name type="scientific">Habropoda laboriosa</name>
    <dbReference type="NCBI Taxonomy" id="597456"/>
    <lineage>
        <taxon>Eukaryota</taxon>
        <taxon>Metazoa</taxon>
        <taxon>Ecdysozoa</taxon>
        <taxon>Arthropoda</taxon>
        <taxon>Hexapoda</taxon>
        <taxon>Insecta</taxon>
        <taxon>Pterygota</taxon>
        <taxon>Neoptera</taxon>
        <taxon>Endopterygota</taxon>
        <taxon>Hymenoptera</taxon>
        <taxon>Apocrita</taxon>
        <taxon>Aculeata</taxon>
        <taxon>Apoidea</taxon>
        <taxon>Anthophila</taxon>
        <taxon>Apidae</taxon>
        <taxon>Habropoda</taxon>
    </lineage>
</organism>
<dbReference type="AlphaFoldDB" id="A0A0L7REL0"/>
<sequence length="50" mass="5623">MATSTRCSSERVHADYTKKQKKKNRLLEKSKNLVHDDRASVAVSNASSVF</sequence>
<proteinExistence type="predicted"/>
<reference evidence="2 3" key="1">
    <citation type="submission" date="2015-07" db="EMBL/GenBank/DDBJ databases">
        <title>The genome of Habropoda laboriosa.</title>
        <authorList>
            <person name="Pan H."/>
            <person name="Kapheim K."/>
        </authorList>
    </citation>
    <scope>NUCLEOTIDE SEQUENCE [LARGE SCALE GENOMIC DNA]</scope>
    <source>
        <strain evidence="2">0110345459</strain>
    </source>
</reference>
<name>A0A0L7REL0_9HYME</name>
<dbReference type="EMBL" id="KQ414608">
    <property type="protein sequence ID" value="KOC69387.1"/>
    <property type="molecule type" value="Genomic_DNA"/>
</dbReference>
<gene>
    <name evidence="2" type="ORF">WH47_09345</name>
</gene>
<evidence type="ECO:0000313" key="2">
    <source>
        <dbReference type="EMBL" id="KOC69387.1"/>
    </source>
</evidence>
<keyword evidence="3" id="KW-1185">Reference proteome</keyword>
<evidence type="ECO:0000256" key="1">
    <source>
        <dbReference type="SAM" id="MobiDB-lite"/>
    </source>
</evidence>
<feature type="region of interest" description="Disordered" evidence="1">
    <location>
        <begin position="1"/>
        <end position="31"/>
    </location>
</feature>
<feature type="compositionally biased region" description="Basic and acidic residues" evidence="1">
    <location>
        <begin position="8"/>
        <end position="18"/>
    </location>
</feature>